<evidence type="ECO:0000256" key="1">
    <source>
        <dbReference type="SAM" id="MobiDB-lite"/>
    </source>
</evidence>
<dbReference type="EMBL" id="SPHZ02000001">
    <property type="protein sequence ID" value="KAF0934005.1"/>
    <property type="molecule type" value="Genomic_DNA"/>
</dbReference>
<feature type="compositionally biased region" description="Basic and acidic residues" evidence="1">
    <location>
        <begin position="36"/>
        <end position="55"/>
    </location>
</feature>
<gene>
    <name evidence="2" type="ORF">E2562_021063</name>
</gene>
<feature type="compositionally biased region" description="Polar residues" evidence="1">
    <location>
        <begin position="67"/>
        <end position="85"/>
    </location>
</feature>
<comment type="caution">
    <text evidence="2">The sequence shown here is derived from an EMBL/GenBank/DDBJ whole genome shotgun (WGS) entry which is preliminary data.</text>
</comment>
<accession>A0A6G1FAY8</accession>
<organism evidence="2 3">
    <name type="scientific">Oryza meyeriana var. granulata</name>
    <dbReference type="NCBI Taxonomy" id="110450"/>
    <lineage>
        <taxon>Eukaryota</taxon>
        <taxon>Viridiplantae</taxon>
        <taxon>Streptophyta</taxon>
        <taxon>Embryophyta</taxon>
        <taxon>Tracheophyta</taxon>
        <taxon>Spermatophyta</taxon>
        <taxon>Magnoliopsida</taxon>
        <taxon>Liliopsida</taxon>
        <taxon>Poales</taxon>
        <taxon>Poaceae</taxon>
        <taxon>BOP clade</taxon>
        <taxon>Oryzoideae</taxon>
        <taxon>Oryzeae</taxon>
        <taxon>Oryzinae</taxon>
        <taxon>Oryza</taxon>
        <taxon>Oryza meyeriana</taxon>
    </lineage>
</organism>
<feature type="region of interest" description="Disordered" evidence="1">
    <location>
        <begin position="1"/>
        <end position="85"/>
    </location>
</feature>
<evidence type="ECO:0000313" key="2">
    <source>
        <dbReference type="EMBL" id="KAF0934005.1"/>
    </source>
</evidence>
<evidence type="ECO:0000313" key="3">
    <source>
        <dbReference type="Proteomes" id="UP000479710"/>
    </source>
</evidence>
<feature type="compositionally biased region" description="Low complexity" evidence="1">
    <location>
        <begin position="18"/>
        <end position="29"/>
    </location>
</feature>
<protein>
    <submittedName>
        <fullName evidence="2">Uncharacterized protein</fullName>
    </submittedName>
</protein>
<dbReference type="AlphaFoldDB" id="A0A6G1FAY8"/>
<dbReference type="Proteomes" id="UP000479710">
    <property type="component" value="Unassembled WGS sequence"/>
</dbReference>
<keyword evidence="3" id="KW-1185">Reference proteome</keyword>
<sequence>MAPPPSLAPDRVGDPDDAAALRLWSHAAAPDSTAGEQRENGGSDRDPPGHCRVRESPLSSDAIFRQVSDSDSSSHLRQVNPYTPA</sequence>
<name>A0A6G1FAY8_9ORYZ</name>
<proteinExistence type="predicted"/>
<reference evidence="2 3" key="1">
    <citation type="submission" date="2019-11" db="EMBL/GenBank/DDBJ databases">
        <title>Whole genome sequence of Oryza granulata.</title>
        <authorList>
            <person name="Li W."/>
        </authorList>
    </citation>
    <scope>NUCLEOTIDE SEQUENCE [LARGE SCALE GENOMIC DNA]</scope>
    <source>
        <strain evidence="3">cv. Menghai</strain>
        <tissue evidence="2">Leaf</tissue>
    </source>
</reference>